<dbReference type="EMBL" id="BMHK01000013">
    <property type="protein sequence ID" value="GGC02889.1"/>
    <property type="molecule type" value="Genomic_DNA"/>
</dbReference>
<dbReference type="GO" id="GO:0016491">
    <property type="term" value="F:oxidoreductase activity"/>
    <property type="evidence" value="ECO:0007669"/>
    <property type="project" value="InterPro"/>
</dbReference>
<reference evidence="2" key="1">
    <citation type="journal article" date="2014" name="Int. J. Syst. Evol. Microbiol.">
        <title>Complete genome sequence of Corynebacterium casei LMG S-19264T (=DSM 44701T), isolated from a smear-ripened cheese.</title>
        <authorList>
            <consortium name="US DOE Joint Genome Institute (JGI-PGF)"/>
            <person name="Walter F."/>
            <person name="Albersmeier A."/>
            <person name="Kalinowski J."/>
            <person name="Ruckert C."/>
        </authorList>
    </citation>
    <scope>NUCLEOTIDE SEQUENCE</scope>
    <source>
        <strain evidence="2">CGMCC 1.15095</strain>
    </source>
</reference>
<dbReference type="Pfam" id="PF07110">
    <property type="entry name" value="EthD"/>
    <property type="match status" value="1"/>
</dbReference>
<accession>A0A916TSK7</accession>
<name>A0A916TSK7_9SPHN</name>
<dbReference type="AlphaFoldDB" id="A0A916TSK7"/>
<evidence type="ECO:0000259" key="1">
    <source>
        <dbReference type="Pfam" id="PF07110"/>
    </source>
</evidence>
<proteinExistence type="predicted"/>
<dbReference type="Gene3D" id="3.30.70.100">
    <property type="match status" value="1"/>
</dbReference>
<dbReference type="InterPro" id="IPR009799">
    <property type="entry name" value="EthD_dom"/>
</dbReference>
<dbReference type="RefSeq" id="WP_188771408.1">
    <property type="nucleotide sequence ID" value="NZ_BMHK01000013.1"/>
</dbReference>
<evidence type="ECO:0000313" key="3">
    <source>
        <dbReference type="Proteomes" id="UP000608154"/>
    </source>
</evidence>
<keyword evidence="3" id="KW-1185">Reference proteome</keyword>
<comment type="caution">
    <text evidence="2">The sequence shown here is derived from an EMBL/GenBank/DDBJ whole genome shotgun (WGS) entry which is preliminary data.</text>
</comment>
<dbReference type="InterPro" id="IPR011008">
    <property type="entry name" value="Dimeric_a/b-barrel"/>
</dbReference>
<sequence length="206" mass="21952">MKTVILARAPDGKLGEAWPGFLSCRPWAAQASRIAVQVGMPSTPAPAEAPEPPLYDAVIELWSDTPLPLAADRELAARALLDIRASQELVAKGTAPAVVGVTPGLSQLSFIAALPGLAPAEYLRHWGEHIPLATAIHVGMDRYVQDRLSAGEAGWFGMAHLHFPDDAALRDGLFRSAEDVAVITDDVAEFVGEYATMLAIEHVVKS</sequence>
<evidence type="ECO:0000313" key="2">
    <source>
        <dbReference type="EMBL" id="GGC02889.1"/>
    </source>
</evidence>
<reference evidence="2" key="2">
    <citation type="submission" date="2020-09" db="EMBL/GenBank/DDBJ databases">
        <authorList>
            <person name="Sun Q."/>
            <person name="Zhou Y."/>
        </authorList>
    </citation>
    <scope>NUCLEOTIDE SEQUENCE</scope>
    <source>
        <strain evidence="2">CGMCC 1.15095</strain>
    </source>
</reference>
<gene>
    <name evidence="2" type="ORF">GCM10011494_21750</name>
</gene>
<organism evidence="2 3">
    <name type="scientific">Novosphingobium endophyticum</name>
    <dbReference type="NCBI Taxonomy" id="1955250"/>
    <lineage>
        <taxon>Bacteria</taxon>
        <taxon>Pseudomonadati</taxon>
        <taxon>Pseudomonadota</taxon>
        <taxon>Alphaproteobacteria</taxon>
        <taxon>Sphingomonadales</taxon>
        <taxon>Sphingomonadaceae</taxon>
        <taxon>Novosphingobium</taxon>
    </lineage>
</organism>
<dbReference type="Proteomes" id="UP000608154">
    <property type="component" value="Unassembled WGS sequence"/>
</dbReference>
<feature type="domain" description="EthD" evidence="1">
    <location>
        <begin position="115"/>
        <end position="191"/>
    </location>
</feature>
<dbReference type="SUPFAM" id="SSF54909">
    <property type="entry name" value="Dimeric alpha+beta barrel"/>
    <property type="match status" value="1"/>
</dbReference>
<protein>
    <recommendedName>
        <fullName evidence="1">EthD domain-containing protein</fullName>
    </recommendedName>
</protein>